<organism evidence="1">
    <name type="scientific">marine metagenome</name>
    <dbReference type="NCBI Taxonomy" id="408172"/>
    <lineage>
        <taxon>unclassified sequences</taxon>
        <taxon>metagenomes</taxon>
        <taxon>ecological metagenomes</taxon>
    </lineage>
</organism>
<accession>A0A382GLA5</accession>
<dbReference type="EMBL" id="UINC01056190">
    <property type="protein sequence ID" value="SVB75928.1"/>
    <property type="molecule type" value="Genomic_DNA"/>
</dbReference>
<proteinExistence type="predicted"/>
<gene>
    <name evidence="1" type="ORF">METZ01_LOCUS228782</name>
</gene>
<reference evidence="1" key="1">
    <citation type="submission" date="2018-05" db="EMBL/GenBank/DDBJ databases">
        <authorList>
            <person name="Lanie J.A."/>
            <person name="Ng W.-L."/>
            <person name="Kazmierczak K.M."/>
            <person name="Andrzejewski T.M."/>
            <person name="Davidsen T.M."/>
            <person name="Wayne K.J."/>
            <person name="Tettelin H."/>
            <person name="Glass J.I."/>
            <person name="Rusch D."/>
            <person name="Podicherti R."/>
            <person name="Tsui H.-C.T."/>
            <person name="Winkler M.E."/>
        </authorList>
    </citation>
    <scope>NUCLEOTIDE SEQUENCE</scope>
</reference>
<sequence length="36" mass="3548">MEKVIVSGLLIIASVVAAVIAVTAISSTSAGDQDSM</sequence>
<evidence type="ECO:0000313" key="1">
    <source>
        <dbReference type="EMBL" id="SVB75928.1"/>
    </source>
</evidence>
<name>A0A382GLA5_9ZZZZ</name>
<feature type="non-terminal residue" evidence="1">
    <location>
        <position position="36"/>
    </location>
</feature>
<dbReference type="AlphaFoldDB" id="A0A382GLA5"/>
<protein>
    <submittedName>
        <fullName evidence="1">Uncharacterized protein</fullName>
    </submittedName>
</protein>